<evidence type="ECO:0000256" key="5">
    <source>
        <dbReference type="ARBA" id="ARBA00023136"/>
    </source>
</evidence>
<dbReference type="AlphaFoldDB" id="A0A5B7BU17"/>
<dbReference type="InterPro" id="IPR037185">
    <property type="entry name" value="EmrE-like"/>
</dbReference>
<feature type="transmembrane region" description="Helical" evidence="6">
    <location>
        <begin position="9"/>
        <end position="30"/>
    </location>
</feature>
<reference evidence="8" key="1">
    <citation type="submission" date="2019-08" db="EMBL/GenBank/DDBJ databases">
        <title>Reference gene set and small RNA set construction with multiple tissues from Davidia involucrata Baill.</title>
        <authorList>
            <person name="Yang H."/>
            <person name="Zhou C."/>
            <person name="Li G."/>
            <person name="Wang J."/>
            <person name="Gao P."/>
            <person name="Wang M."/>
            <person name="Wang R."/>
            <person name="Zhao Y."/>
        </authorList>
    </citation>
    <scope>NUCLEOTIDE SEQUENCE</scope>
    <source>
        <tissue evidence="8">Mixed with DoveR01_LX</tissue>
    </source>
</reference>
<feature type="domain" description="EamA" evidence="7">
    <location>
        <begin position="179"/>
        <end position="317"/>
    </location>
</feature>
<feature type="transmembrane region" description="Helical" evidence="6">
    <location>
        <begin position="36"/>
        <end position="58"/>
    </location>
</feature>
<feature type="domain" description="EamA" evidence="7">
    <location>
        <begin position="9"/>
        <end position="137"/>
    </location>
</feature>
<comment type="subcellular location">
    <subcellularLocation>
        <location evidence="1 6">Membrane</location>
        <topology evidence="1 6">Multi-pass membrane protein</topology>
    </subcellularLocation>
</comment>
<keyword evidence="3 6" id="KW-0812">Transmembrane</keyword>
<keyword evidence="4 6" id="KW-1133">Transmembrane helix</keyword>
<evidence type="ECO:0000259" key="7">
    <source>
        <dbReference type="Pfam" id="PF00892"/>
    </source>
</evidence>
<dbReference type="Pfam" id="PF00892">
    <property type="entry name" value="EamA"/>
    <property type="match status" value="2"/>
</dbReference>
<feature type="transmembrane region" description="Helical" evidence="6">
    <location>
        <begin position="177"/>
        <end position="199"/>
    </location>
</feature>
<evidence type="ECO:0000256" key="4">
    <source>
        <dbReference type="ARBA" id="ARBA00022989"/>
    </source>
</evidence>
<keyword evidence="5 6" id="KW-0472">Membrane</keyword>
<evidence type="ECO:0000313" key="8">
    <source>
        <dbReference type="EMBL" id="MPA72038.1"/>
    </source>
</evidence>
<accession>A0A5B7BU17</accession>
<organism evidence="8">
    <name type="scientific">Davidia involucrata</name>
    <name type="common">Dove tree</name>
    <dbReference type="NCBI Taxonomy" id="16924"/>
    <lineage>
        <taxon>Eukaryota</taxon>
        <taxon>Viridiplantae</taxon>
        <taxon>Streptophyta</taxon>
        <taxon>Embryophyta</taxon>
        <taxon>Tracheophyta</taxon>
        <taxon>Spermatophyta</taxon>
        <taxon>Magnoliopsida</taxon>
        <taxon>eudicotyledons</taxon>
        <taxon>Gunneridae</taxon>
        <taxon>Pentapetalae</taxon>
        <taxon>asterids</taxon>
        <taxon>Cornales</taxon>
        <taxon>Nyssaceae</taxon>
        <taxon>Davidia</taxon>
    </lineage>
</organism>
<feature type="transmembrane region" description="Helical" evidence="6">
    <location>
        <begin position="211"/>
        <end position="229"/>
    </location>
</feature>
<comment type="similarity">
    <text evidence="2 6">Belongs to the drug/metabolite transporter (DMT) superfamily. Plant drug/metabolite exporter (P-DME) (TC 2.A.7.4) family.</text>
</comment>
<evidence type="ECO:0000256" key="3">
    <source>
        <dbReference type="ARBA" id="ARBA00022692"/>
    </source>
</evidence>
<feature type="transmembrane region" description="Helical" evidence="6">
    <location>
        <begin position="274"/>
        <end position="294"/>
    </location>
</feature>
<sequence length="348" mass="38510">MGVESYKPYIAMICAQCIFAGLALFSKAAMTKGMNAYVFVVYRQALATLVLAPFAFFLESKKSAPLSYILLCKIFFSSLFGVALCLNLYTSALKYAPATVAAVNITIIPVITLIMAVSLKMETISMKEWHGIAKVLGCLVCVCGAVVFTFAKGPPLYSSTQKQIPEPSTKHTPKGDWIKGSLIMLSANTTWALWLIMLVPLVKQYPAKLRLTALQCFFSCMQSAIWAVAMERNMSSWKLGWDINLVSVVYCGIIVTGITYWLRVWVIEKKGPVFTALFNPLSLVITAILSVLFFEETLHLGSLLGAILLVGGLYIVLWGKHKEGKNKETNEQRSETKEETTLECITHK</sequence>
<feature type="transmembrane region" description="Helical" evidence="6">
    <location>
        <begin position="300"/>
        <end position="319"/>
    </location>
</feature>
<dbReference type="Gene3D" id="1.10.3730.20">
    <property type="match status" value="1"/>
</dbReference>
<dbReference type="InterPro" id="IPR030184">
    <property type="entry name" value="WAT1-related"/>
</dbReference>
<protein>
    <recommendedName>
        <fullName evidence="6">WAT1-related protein</fullName>
    </recommendedName>
</protein>
<proteinExistence type="inferred from homology"/>
<feature type="transmembrane region" description="Helical" evidence="6">
    <location>
        <begin position="131"/>
        <end position="151"/>
    </location>
</feature>
<dbReference type="PANTHER" id="PTHR31218">
    <property type="entry name" value="WAT1-RELATED PROTEIN"/>
    <property type="match status" value="1"/>
</dbReference>
<name>A0A5B7BU17_DAVIN</name>
<dbReference type="SUPFAM" id="SSF103481">
    <property type="entry name" value="Multidrug resistance efflux transporter EmrE"/>
    <property type="match status" value="2"/>
</dbReference>
<dbReference type="GO" id="GO:0022857">
    <property type="term" value="F:transmembrane transporter activity"/>
    <property type="evidence" value="ECO:0007669"/>
    <property type="project" value="InterPro"/>
</dbReference>
<feature type="transmembrane region" description="Helical" evidence="6">
    <location>
        <begin position="70"/>
        <end position="89"/>
    </location>
</feature>
<gene>
    <name evidence="8" type="ORF">Din_041479</name>
</gene>
<dbReference type="InterPro" id="IPR000620">
    <property type="entry name" value="EamA_dom"/>
</dbReference>
<dbReference type="GO" id="GO:0016020">
    <property type="term" value="C:membrane"/>
    <property type="evidence" value="ECO:0007669"/>
    <property type="project" value="UniProtKB-SubCell"/>
</dbReference>
<feature type="transmembrane region" description="Helical" evidence="6">
    <location>
        <begin position="95"/>
        <end position="119"/>
    </location>
</feature>
<evidence type="ECO:0000256" key="1">
    <source>
        <dbReference type="ARBA" id="ARBA00004141"/>
    </source>
</evidence>
<evidence type="ECO:0000256" key="6">
    <source>
        <dbReference type="RuleBase" id="RU363077"/>
    </source>
</evidence>
<dbReference type="EMBL" id="GHES01041479">
    <property type="protein sequence ID" value="MPA72038.1"/>
    <property type="molecule type" value="Transcribed_RNA"/>
</dbReference>
<feature type="transmembrane region" description="Helical" evidence="6">
    <location>
        <begin position="241"/>
        <end position="262"/>
    </location>
</feature>
<evidence type="ECO:0000256" key="2">
    <source>
        <dbReference type="ARBA" id="ARBA00007635"/>
    </source>
</evidence>